<proteinExistence type="predicted"/>
<accession>A0A2S9YUK2</accession>
<comment type="caution">
    <text evidence="1">The sequence shown here is derived from an EMBL/GenBank/DDBJ whole genome shotgun (WGS) entry which is preliminary data.</text>
</comment>
<dbReference type="RefSeq" id="WP_146157429.1">
    <property type="nucleotide sequence ID" value="NZ_PVNL01000035.1"/>
</dbReference>
<evidence type="ECO:0000313" key="2">
    <source>
        <dbReference type="Proteomes" id="UP000238823"/>
    </source>
</evidence>
<gene>
    <name evidence="1" type="ORF">ENSA7_13960</name>
</gene>
<organism evidence="1 2">
    <name type="scientific">Enhygromyxa salina</name>
    <dbReference type="NCBI Taxonomy" id="215803"/>
    <lineage>
        <taxon>Bacteria</taxon>
        <taxon>Pseudomonadati</taxon>
        <taxon>Myxococcota</taxon>
        <taxon>Polyangia</taxon>
        <taxon>Nannocystales</taxon>
        <taxon>Nannocystaceae</taxon>
        <taxon>Enhygromyxa</taxon>
    </lineage>
</organism>
<sequence length="67" mass="7059">MALGDGDGDYPGMYHCDPAGEPCFQSCETFVEGLTCDTMCTSVGETCVAYERSRGGSEPIGDQLPTV</sequence>
<reference evidence="1 2" key="1">
    <citation type="submission" date="2018-03" db="EMBL/GenBank/DDBJ databases">
        <title>Draft Genome Sequences of the Obligatory Marine Myxobacteria Enhygromyxa salina SWB007.</title>
        <authorList>
            <person name="Poehlein A."/>
            <person name="Moghaddam J.A."/>
            <person name="Harms H."/>
            <person name="Alanjari M."/>
            <person name="Koenig G.M."/>
            <person name="Daniel R."/>
            <person name="Schaeberle T.F."/>
        </authorList>
    </citation>
    <scope>NUCLEOTIDE SEQUENCE [LARGE SCALE GENOMIC DNA]</scope>
    <source>
        <strain evidence="1 2">SWB007</strain>
    </source>
</reference>
<name>A0A2S9YUK2_9BACT</name>
<dbReference type="Proteomes" id="UP000238823">
    <property type="component" value="Unassembled WGS sequence"/>
</dbReference>
<dbReference type="EMBL" id="PVNL01000035">
    <property type="protein sequence ID" value="PRQ08764.1"/>
    <property type="molecule type" value="Genomic_DNA"/>
</dbReference>
<protein>
    <submittedName>
        <fullName evidence="1">Uncharacterized protein</fullName>
    </submittedName>
</protein>
<evidence type="ECO:0000313" key="1">
    <source>
        <dbReference type="EMBL" id="PRQ08764.1"/>
    </source>
</evidence>
<dbReference type="AlphaFoldDB" id="A0A2S9YUK2"/>